<keyword evidence="2" id="KW-1185">Reference proteome</keyword>
<protein>
    <submittedName>
        <fullName evidence="1">Uncharacterized protein</fullName>
    </submittedName>
</protein>
<gene>
    <name evidence="1" type="ORF">CSSPJE1EN1_LOCUS6545</name>
</gene>
<dbReference type="Proteomes" id="UP001497444">
    <property type="component" value="Chromosome 13"/>
</dbReference>
<evidence type="ECO:0000313" key="2">
    <source>
        <dbReference type="Proteomes" id="UP001497444"/>
    </source>
</evidence>
<accession>A0ABP0W2R0</accession>
<dbReference type="EMBL" id="OZ020108">
    <property type="protein sequence ID" value="CAK9261067.1"/>
    <property type="molecule type" value="Genomic_DNA"/>
</dbReference>
<organism evidence="1 2">
    <name type="scientific">Sphagnum jensenii</name>
    <dbReference type="NCBI Taxonomy" id="128206"/>
    <lineage>
        <taxon>Eukaryota</taxon>
        <taxon>Viridiplantae</taxon>
        <taxon>Streptophyta</taxon>
        <taxon>Embryophyta</taxon>
        <taxon>Bryophyta</taxon>
        <taxon>Sphagnophytina</taxon>
        <taxon>Sphagnopsida</taxon>
        <taxon>Sphagnales</taxon>
        <taxon>Sphagnaceae</taxon>
        <taxon>Sphagnum</taxon>
    </lineage>
</organism>
<reference evidence="1" key="1">
    <citation type="submission" date="2024-02" db="EMBL/GenBank/DDBJ databases">
        <authorList>
            <consortium name="ELIXIR-Norway"/>
            <consortium name="Elixir Norway"/>
        </authorList>
    </citation>
    <scope>NUCLEOTIDE SEQUENCE</scope>
</reference>
<sequence length="97" mass="11145">MRSSTVSRRKQVLRTSLVRSSISLSLCEWLRWLALYRNKLNYGNQALYPHKLVAADDKNSSFLSDKVPQDVIPCDTSGKLMMSFPKVLDQFHSSIIR</sequence>
<evidence type="ECO:0000313" key="1">
    <source>
        <dbReference type="EMBL" id="CAK9261067.1"/>
    </source>
</evidence>
<name>A0ABP0W2R0_9BRYO</name>
<proteinExistence type="predicted"/>